<gene>
    <name evidence="1" type="ORF">RPERSI_LOCUS25804</name>
</gene>
<comment type="caution">
    <text evidence="1">The sequence shown here is derived from an EMBL/GenBank/DDBJ whole genome shotgun (WGS) entry which is preliminary data.</text>
</comment>
<dbReference type="Proteomes" id="UP000789920">
    <property type="component" value="Unassembled WGS sequence"/>
</dbReference>
<name>A0ACA9S220_9GLOM</name>
<reference evidence="1" key="1">
    <citation type="submission" date="2021-06" db="EMBL/GenBank/DDBJ databases">
        <authorList>
            <person name="Kallberg Y."/>
            <person name="Tangrot J."/>
            <person name="Rosling A."/>
        </authorList>
    </citation>
    <scope>NUCLEOTIDE SEQUENCE</scope>
    <source>
        <strain evidence="1">MA461A</strain>
    </source>
</reference>
<feature type="non-terminal residue" evidence="1">
    <location>
        <position position="1"/>
    </location>
</feature>
<sequence length="260" mass="29331">PTLGSPFDTESPLPGHLADANKSTSSFKSPEQKNDRTLQLGGPKNDSNGVVQYNAEDDEDVKQEEISLINVSELLNDFDWKGSGNAAALEERLLNELAALEAANIHAMVESDDRVNSVIEQIDKAINELDNMDQWLSLYTAELNSMGDEDIHHIESQNRGLQVQTANQKALLSELDRLIQTISIPDHVIKILRQESMDTPQGVQNIEQAAEQLKLAIETPFDKSLQEMKAIQEKIESYKYHAKGFCSRFCEYMRMMFQYQ</sequence>
<proteinExistence type="predicted"/>
<dbReference type="EMBL" id="CAJVQC010086279">
    <property type="protein sequence ID" value="CAG8822452.1"/>
    <property type="molecule type" value="Genomic_DNA"/>
</dbReference>
<accession>A0ACA9S220</accession>
<feature type="non-terminal residue" evidence="1">
    <location>
        <position position="260"/>
    </location>
</feature>
<evidence type="ECO:0000313" key="1">
    <source>
        <dbReference type="EMBL" id="CAG8822452.1"/>
    </source>
</evidence>
<keyword evidence="2" id="KW-1185">Reference proteome</keyword>
<organism evidence="1 2">
    <name type="scientific">Racocetra persica</name>
    <dbReference type="NCBI Taxonomy" id="160502"/>
    <lineage>
        <taxon>Eukaryota</taxon>
        <taxon>Fungi</taxon>
        <taxon>Fungi incertae sedis</taxon>
        <taxon>Mucoromycota</taxon>
        <taxon>Glomeromycotina</taxon>
        <taxon>Glomeromycetes</taxon>
        <taxon>Diversisporales</taxon>
        <taxon>Gigasporaceae</taxon>
        <taxon>Racocetra</taxon>
    </lineage>
</organism>
<evidence type="ECO:0000313" key="2">
    <source>
        <dbReference type="Proteomes" id="UP000789920"/>
    </source>
</evidence>
<protein>
    <submittedName>
        <fullName evidence="1">13682_t:CDS:1</fullName>
    </submittedName>
</protein>